<dbReference type="Gene3D" id="1.20.1440.120">
    <property type="entry name" value="Recombination protein O, C-terminal domain"/>
    <property type="match status" value="1"/>
</dbReference>
<dbReference type="InterPro" id="IPR037278">
    <property type="entry name" value="ARFGAP/RecO"/>
</dbReference>
<dbReference type="PANTHER" id="PTHR33991">
    <property type="entry name" value="DNA REPAIR PROTEIN RECO"/>
    <property type="match status" value="1"/>
</dbReference>
<evidence type="ECO:0000256" key="6">
    <source>
        <dbReference type="ARBA" id="ARBA00033409"/>
    </source>
</evidence>
<protein>
    <recommendedName>
        <fullName evidence="2 7">DNA repair protein RecO</fullName>
    </recommendedName>
    <alternativeName>
        <fullName evidence="6 7">Recombination protein O</fullName>
    </alternativeName>
</protein>
<gene>
    <name evidence="7 9" type="primary">recO</name>
    <name evidence="9" type="ORF">G7057_11225</name>
</gene>
<dbReference type="GO" id="GO:0043590">
    <property type="term" value="C:bacterial nucleoid"/>
    <property type="evidence" value="ECO:0007669"/>
    <property type="project" value="TreeGrafter"/>
</dbReference>
<dbReference type="RefSeq" id="WP_166163808.1">
    <property type="nucleotide sequence ID" value="NZ_CP049740.1"/>
</dbReference>
<evidence type="ECO:0000256" key="1">
    <source>
        <dbReference type="ARBA" id="ARBA00007452"/>
    </source>
</evidence>
<evidence type="ECO:0000256" key="7">
    <source>
        <dbReference type="HAMAP-Rule" id="MF_00201"/>
    </source>
</evidence>
<evidence type="ECO:0000256" key="3">
    <source>
        <dbReference type="ARBA" id="ARBA00022763"/>
    </source>
</evidence>
<proteinExistence type="inferred from homology"/>
<comment type="similarity">
    <text evidence="1 7">Belongs to the RecO family.</text>
</comment>
<dbReference type="InterPro" id="IPR042242">
    <property type="entry name" value="RecO_C"/>
</dbReference>
<reference evidence="9 10" key="1">
    <citation type="journal article" date="2017" name="Int. J. Syst. Evol. Microbiol.">
        <title>Jeotgalibaca porci sp. nov. and Jeotgalibaca arthritidis sp. nov., isolated from pigs, and emended description of the genus Jeotgalibaca.</title>
        <authorList>
            <person name="Zamora L."/>
            <person name="Perez-Sancho M."/>
            <person name="Dominguez L."/>
            <person name="Fernandez-Garayzabal J.F."/>
            <person name="Vela A.I."/>
        </authorList>
    </citation>
    <scope>NUCLEOTIDE SEQUENCE [LARGE SCALE GENOMIC DNA]</scope>
    <source>
        <strain evidence="9 10">CECT 9157</strain>
    </source>
</reference>
<accession>A0A6G7KCH0</accession>
<evidence type="ECO:0000313" key="9">
    <source>
        <dbReference type="EMBL" id="QII82963.1"/>
    </source>
</evidence>
<organism evidence="9 10">
    <name type="scientific">Jeotgalibaca arthritidis</name>
    <dbReference type="NCBI Taxonomy" id="1868794"/>
    <lineage>
        <taxon>Bacteria</taxon>
        <taxon>Bacillati</taxon>
        <taxon>Bacillota</taxon>
        <taxon>Bacilli</taxon>
        <taxon>Lactobacillales</taxon>
        <taxon>Carnobacteriaceae</taxon>
        <taxon>Jeotgalibaca</taxon>
    </lineage>
</organism>
<dbReference type="Pfam" id="PF02565">
    <property type="entry name" value="RecO_C"/>
    <property type="match status" value="1"/>
</dbReference>
<name>A0A6G7KCH0_9LACT</name>
<dbReference type="KEGG" id="jar:G7057_11225"/>
<keyword evidence="10" id="KW-1185">Reference proteome</keyword>
<dbReference type="GO" id="GO:0006302">
    <property type="term" value="P:double-strand break repair"/>
    <property type="evidence" value="ECO:0007669"/>
    <property type="project" value="TreeGrafter"/>
</dbReference>
<dbReference type="InterPro" id="IPR003717">
    <property type="entry name" value="RecO"/>
</dbReference>
<dbReference type="EMBL" id="CP049740">
    <property type="protein sequence ID" value="QII82963.1"/>
    <property type="molecule type" value="Genomic_DNA"/>
</dbReference>
<keyword evidence="3 7" id="KW-0227">DNA damage</keyword>
<dbReference type="PANTHER" id="PTHR33991:SF1">
    <property type="entry name" value="DNA REPAIR PROTEIN RECO"/>
    <property type="match status" value="1"/>
</dbReference>
<dbReference type="GO" id="GO:0006310">
    <property type="term" value="P:DNA recombination"/>
    <property type="evidence" value="ECO:0007669"/>
    <property type="project" value="UniProtKB-UniRule"/>
</dbReference>
<dbReference type="AlphaFoldDB" id="A0A6G7KCH0"/>
<dbReference type="NCBIfam" id="TIGR00613">
    <property type="entry name" value="reco"/>
    <property type="match status" value="1"/>
</dbReference>
<dbReference type="Proteomes" id="UP000501451">
    <property type="component" value="Chromosome"/>
</dbReference>
<dbReference type="InterPro" id="IPR022572">
    <property type="entry name" value="DNA_rep/recomb_RecO_N"/>
</dbReference>
<comment type="function">
    <text evidence="7">Involved in DNA repair and RecF pathway recombination.</text>
</comment>
<dbReference type="Gene3D" id="2.40.50.140">
    <property type="entry name" value="Nucleic acid-binding proteins"/>
    <property type="match status" value="1"/>
</dbReference>
<evidence type="ECO:0000256" key="5">
    <source>
        <dbReference type="ARBA" id="ARBA00023204"/>
    </source>
</evidence>
<dbReference type="HAMAP" id="MF_00201">
    <property type="entry name" value="RecO"/>
    <property type="match status" value="1"/>
</dbReference>
<evidence type="ECO:0000256" key="2">
    <source>
        <dbReference type="ARBA" id="ARBA00021310"/>
    </source>
</evidence>
<dbReference type="InterPro" id="IPR012340">
    <property type="entry name" value="NA-bd_OB-fold"/>
</dbReference>
<keyword evidence="4 7" id="KW-0233">DNA recombination</keyword>
<evidence type="ECO:0000259" key="8">
    <source>
        <dbReference type="Pfam" id="PF11967"/>
    </source>
</evidence>
<feature type="domain" description="DNA replication/recombination mediator RecO N-terminal" evidence="8">
    <location>
        <begin position="8"/>
        <end position="82"/>
    </location>
</feature>
<keyword evidence="5 7" id="KW-0234">DNA repair</keyword>
<dbReference type="SUPFAM" id="SSF57863">
    <property type="entry name" value="ArfGap/RecO-like zinc finger"/>
    <property type="match status" value="1"/>
</dbReference>
<dbReference type="SUPFAM" id="SSF50249">
    <property type="entry name" value="Nucleic acid-binding proteins"/>
    <property type="match status" value="1"/>
</dbReference>
<evidence type="ECO:0000256" key="4">
    <source>
        <dbReference type="ARBA" id="ARBA00023172"/>
    </source>
</evidence>
<evidence type="ECO:0000313" key="10">
    <source>
        <dbReference type="Proteomes" id="UP000501451"/>
    </source>
</evidence>
<sequence length="270" mass="31274">MSKTGFQTFQGIVISVRKHKETDALVKIFTLEHGKRMFFVRHYFKSNFQMKASLLPFTHASYIGTINDDGLSFLRDYQSAENYTAIQQDVYLNAYATYMANLADAAMEDRIPNKELFELLQQSLGAMNNKNDGQTIMNVYEMNLLKYFGVHPQLSACRICGNPNEPFDYSAKHSGVLCTNHFHEDSHRLHAHPAAIHFCRIFLKIKPNQVERISLKDDTKKAIQDFIDFLYDEYVGIKLKSKSYIDQMKEWENTLQLSVEKRKADESENT</sequence>
<dbReference type="Pfam" id="PF11967">
    <property type="entry name" value="RecO_N"/>
    <property type="match status" value="1"/>
</dbReference>